<dbReference type="PANTHER" id="PTHR45228:SF4">
    <property type="entry name" value="LIPOPROTEIN"/>
    <property type="match status" value="1"/>
</dbReference>
<protein>
    <submittedName>
        <fullName evidence="5">HDIG domain-containing protein</fullName>
    </submittedName>
    <submittedName>
        <fullName evidence="6">Response regulator receiver modulated metal dependent phosphohydrolase</fullName>
    </submittedName>
</protein>
<dbReference type="KEGG" id="caby:Cabys_484"/>
<evidence type="ECO:0000259" key="3">
    <source>
        <dbReference type="PROSITE" id="PS51831"/>
    </source>
</evidence>
<dbReference type="InterPro" id="IPR011006">
    <property type="entry name" value="CheY-like_superfamily"/>
</dbReference>
<dbReference type="InterPro" id="IPR037522">
    <property type="entry name" value="HD_GYP_dom"/>
</dbReference>
<dbReference type="PROSITE" id="PS51831">
    <property type="entry name" value="HD"/>
    <property type="match status" value="1"/>
</dbReference>
<evidence type="ECO:0000313" key="7">
    <source>
        <dbReference type="Proteomes" id="UP000004671"/>
    </source>
</evidence>
<dbReference type="AlphaFoldDB" id="H1XSF7"/>
<feature type="modified residue" description="4-aspartylphosphate" evidence="1">
    <location>
        <position position="55"/>
    </location>
</feature>
<evidence type="ECO:0000313" key="5">
    <source>
        <dbReference type="EMBL" id="APF17235.1"/>
    </source>
</evidence>
<dbReference type="InParanoid" id="H1XSF7"/>
<evidence type="ECO:0000313" key="8">
    <source>
        <dbReference type="Proteomes" id="UP000183868"/>
    </source>
</evidence>
<dbReference type="PaxDb" id="880073-Calab_1753"/>
<dbReference type="Proteomes" id="UP000004671">
    <property type="component" value="Chromosome"/>
</dbReference>
<reference evidence="6 7" key="1">
    <citation type="submission" date="2011-09" db="EMBL/GenBank/DDBJ databases">
        <title>The permanent draft genome of Caldithrix abyssi DSM 13497.</title>
        <authorList>
            <consortium name="US DOE Joint Genome Institute (JGI-PGF)"/>
            <person name="Lucas S."/>
            <person name="Han J."/>
            <person name="Lapidus A."/>
            <person name="Bruce D."/>
            <person name="Goodwin L."/>
            <person name="Pitluck S."/>
            <person name="Peters L."/>
            <person name="Kyrpides N."/>
            <person name="Mavromatis K."/>
            <person name="Ivanova N."/>
            <person name="Mikhailova N."/>
            <person name="Chertkov O."/>
            <person name="Detter J.C."/>
            <person name="Tapia R."/>
            <person name="Han C."/>
            <person name="Land M."/>
            <person name="Hauser L."/>
            <person name="Markowitz V."/>
            <person name="Cheng J.-F."/>
            <person name="Hugenholtz P."/>
            <person name="Woyke T."/>
            <person name="Wu D."/>
            <person name="Spring S."/>
            <person name="Brambilla E."/>
            <person name="Klenk H.-P."/>
            <person name="Eisen J.A."/>
        </authorList>
    </citation>
    <scope>NUCLEOTIDE SEQUENCE [LARGE SCALE GENOMIC DNA]</scope>
    <source>
        <strain evidence="6 7">DSM 13497</strain>
    </source>
</reference>
<accession>H1XSF7</accession>
<dbReference type="GO" id="GO:0000160">
    <property type="term" value="P:phosphorelay signal transduction system"/>
    <property type="evidence" value="ECO:0007669"/>
    <property type="project" value="InterPro"/>
</dbReference>
<dbReference type="InterPro" id="IPR052020">
    <property type="entry name" value="Cyclic_di-GMP/3'3'-cGAMP_PDE"/>
</dbReference>
<dbReference type="CDD" id="cd00077">
    <property type="entry name" value="HDc"/>
    <property type="match status" value="1"/>
</dbReference>
<reference evidence="5 8" key="2">
    <citation type="submission" date="2016-11" db="EMBL/GenBank/DDBJ databases">
        <title>Genomic analysis of Caldithrix abyssi and proposal of a novel bacterial phylum Caldithrichaeota.</title>
        <authorList>
            <person name="Kublanov I."/>
            <person name="Sigalova O."/>
            <person name="Gavrilov S."/>
            <person name="Lebedinsky A."/>
            <person name="Ivanova N."/>
            <person name="Daum C."/>
            <person name="Reddy T."/>
            <person name="Klenk H.P."/>
            <person name="Goker M."/>
            <person name="Reva O."/>
            <person name="Miroshnichenko M."/>
            <person name="Kyprides N."/>
            <person name="Woyke T."/>
            <person name="Gelfand M."/>
        </authorList>
    </citation>
    <scope>NUCLEOTIDE SEQUENCE [LARGE SCALE GENOMIC DNA]</scope>
    <source>
        <strain evidence="5 8">LF13</strain>
    </source>
</reference>
<dbReference type="eggNOG" id="COG3437">
    <property type="taxonomic scope" value="Bacteria"/>
</dbReference>
<dbReference type="Gene3D" id="1.10.3210.10">
    <property type="entry name" value="Hypothetical protein af1432"/>
    <property type="match status" value="1"/>
</dbReference>
<dbReference type="Proteomes" id="UP000183868">
    <property type="component" value="Chromosome"/>
</dbReference>
<dbReference type="InterPro" id="IPR001789">
    <property type="entry name" value="Sig_transdc_resp-reg_receiver"/>
</dbReference>
<keyword evidence="7" id="KW-1185">Reference proteome</keyword>
<dbReference type="HOGENOM" id="CLU_000445_92_10_0"/>
<name>H1XSF7_CALAY</name>
<proteinExistence type="predicted"/>
<dbReference type="EMBL" id="CM001402">
    <property type="protein sequence ID" value="EHO41369.1"/>
    <property type="molecule type" value="Genomic_DNA"/>
</dbReference>
<dbReference type="NCBIfam" id="TIGR00277">
    <property type="entry name" value="HDIG"/>
    <property type="match status" value="1"/>
</dbReference>
<dbReference type="InterPro" id="IPR003607">
    <property type="entry name" value="HD/PDEase_dom"/>
</dbReference>
<dbReference type="EMBL" id="CP018099">
    <property type="protein sequence ID" value="APF17235.1"/>
    <property type="molecule type" value="Genomic_DNA"/>
</dbReference>
<dbReference type="SMART" id="SM00448">
    <property type="entry name" value="REC"/>
    <property type="match status" value="1"/>
</dbReference>
<feature type="domain" description="Response regulatory" evidence="2">
    <location>
        <begin position="6"/>
        <end position="120"/>
    </location>
</feature>
<evidence type="ECO:0000313" key="6">
    <source>
        <dbReference type="EMBL" id="EHO41369.1"/>
    </source>
</evidence>
<dbReference type="CDD" id="cd00156">
    <property type="entry name" value="REC"/>
    <property type="match status" value="1"/>
</dbReference>
<dbReference type="SUPFAM" id="SSF52172">
    <property type="entry name" value="CheY-like"/>
    <property type="match status" value="1"/>
</dbReference>
<dbReference type="Gene3D" id="3.40.50.2300">
    <property type="match status" value="1"/>
</dbReference>
<dbReference type="GO" id="GO:0016787">
    <property type="term" value="F:hydrolase activity"/>
    <property type="evidence" value="ECO:0007669"/>
    <property type="project" value="UniProtKB-KW"/>
</dbReference>
<keyword evidence="1" id="KW-0597">Phosphoprotein</keyword>
<dbReference type="InterPro" id="IPR006675">
    <property type="entry name" value="HDIG_dom"/>
</dbReference>
<dbReference type="SMART" id="SM00471">
    <property type="entry name" value="HDc"/>
    <property type="match status" value="1"/>
</dbReference>
<dbReference type="Pfam" id="PF00072">
    <property type="entry name" value="Response_reg"/>
    <property type="match status" value="1"/>
</dbReference>
<evidence type="ECO:0000259" key="2">
    <source>
        <dbReference type="PROSITE" id="PS50110"/>
    </source>
</evidence>
<evidence type="ECO:0000259" key="4">
    <source>
        <dbReference type="PROSITE" id="PS51832"/>
    </source>
</evidence>
<dbReference type="InterPro" id="IPR006674">
    <property type="entry name" value="HD_domain"/>
</dbReference>
<dbReference type="RefSeq" id="WP_006928487.1">
    <property type="nucleotide sequence ID" value="NZ_CM001402.1"/>
</dbReference>
<organism evidence="6 7">
    <name type="scientific">Caldithrix abyssi DSM 13497</name>
    <dbReference type="NCBI Taxonomy" id="880073"/>
    <lineage>
        <taxon>Bacteria</taxon>
        <taxon>Pseudomonadati</taxon>
        <taxon>Calditrichota</taxon>
        <taxon>Calditrichia</taxon>
        <taxon>Calditrichales</taxon>
        <taxon>Calditrichaceae</taxon>
        <taxon>Caldithrix</taxon>
    </lineage>
</organism>
<dbReference type="SUPFAM" id="SSF109604">
    <property type="entry name" value="HD-domain/PDEase-like"/>
    <property type="match status" value="1"/>
</dbReference>
<feature type="domain" description="HD-GYP" evidence="4">
    <location>
        <begin position="134"/>
        <end position="329"/>
    </location>
</feature>
<keyword evidence="6" id="KW-0378">Hydrolase</keyword>
<sequence length="339" mass="38459">MNKDKTILLVEDEQIAFHTILETLDFYNYRCHGVTTLQEALEIIKKVPFDLILADYMLPDGTCLELLDAVRKFRFDLPFVVITASDDTEIIHKALDRGASDFLKKPFNLKNLPSIIERNLERRRLEQKKNSPQKATVLLKTIKALIAALEAKDPYTSGHSLRVARHARMMAIALDLSEEEQFTLELAAILHDIGKIGMPDYILNKASHLHELEYRIAKEHPIVGSNIVGKIDELKEVAAIIRHHHERFDGSGYPDGLQGEVIPRLARILTIVDAYESIVSRRVYRDAKSSEEALHELAKSAGTQFDPELVKVFNAVMHSELAGKKMRLKIEDFTDISDT</sequence>
<feature type="domain" description="HD" evidence="3">
    <location>
        <begin position="156"/>
        <end position="278"/>
    </location>
</feature>
<evidence type="ECO:0000256" key="1">
    <source>
        <dbReference type="PROSITE-ProRule" id="PRU00169"/>
    </source>
</evidence>
<dbReference type="STRING" id="880073.Cabys_484"/>
<gene>
    <name evidence="5" type="ORF">Cabys_484</name>
    <name evidence="6" type="ORF">Calab_1753</name>
</gene>
<dbReference type="PANTHER" id="PTHR45228">
    <property type="entry name" value="CYCLIC DI-GMP PHOSPHODIESTERASE TM_0186-RELATED"/>
    <property type="match status" value="1"/>
</dbReference>
<dbReference type="Pfam" id="PF13487">
    <property type="entry name" value="HD_5"/>
    <property type="match status" value="1"/>
</dbReference>
<dbReference type="OrthoDB" id="49429at2"/>
<dbReference type="PROSITE" id="PS51832">
    <property type="entry name" value="HD_GYP"/>
    <property type="match status" value="1"/>
</dbReference>
<dbReference type="PROSITE" id="PS50110">
    <property type="entry name" value="RESPONSE_REGULATORY"/>
    <property type="match status" value="1"/>
</dbReference>